<protein>
    <submittedName>
        <fullName evidence="2">Uncharacterized protein</fullName>
    </submittedName>
</protein>
<reference evidence="2" key="1">
    <citation type="submission" date="2021-12" db="EMBL/GenBank/DDBJ databases">
        <title>Draft genome sequence of Corynebacterium ammoniagenes strain T-723.</title>
        <authorList>
            <person name="Matsuzawa M."/>
            <person name="Hiratani M."/>
            <person name="Abe I."/>
            <person name="Tsuji Y."/>
            <person name="Nakamura J."/>
        </authorList>
    </citation>
    <scope>NUCLEOTIDE SEQUENCE</scope>
    <source>
        <strain evidence="2">T-723</strain>
    </source>
</reference>
<organism evidence="2 3">
    <name type="scientific">Corynebacterium ammoniagenes</name>
    <name type="common">Brevibacterium ammoniagenes</name>
    <dbReference type="NCBI Taxonomy" id="1697"/>
    <lineage>
        <taxon>Bacteria</taxon>
        <taxon>Bacillati</taxon>
        <taxon>Actinomycetota</taxon>
        <taxon>Actinomycetes</taxon>
        <taxon>Mycobacteriales</taxon>
        <taxon>Corynebacteriaceae</taxon>
        <taxon>Corynebacterium</taxon>
    </lineage>
</organism>
<feature type="region of interest" description="Disordered" evidence="1">
    <location>
        <begin position="1"/>
        <end position="24"/>
    </location>
</feature>
<dbReference type="AlphaFoldDB" id="A0AAV5G7Q1"/>
<dbReference type="EMBL" id="BQKK01000001">
    <property type="protein sequence ID" value="GJN42335.1"/>
    <property type="molecule type" value="Genomic_DNA"/>
</dbReference>
<gene>
    <name evidence="2" type="ORF">CAT723_08140</name>
</gene>
<evidence type="ECO:0000256" key="1">
    <source>
        <dbReference type="SAM" id="MobiDB-lite"/>
    </source>
</evidence>
<comment type="caution">
    <text evidence="2">The sequence shown here is derived from an EMBL/GenBank/DDBJ whole genome shotgun (WGS) entry which is preliminary data.</text>
</comment>
<evidence type="ECO:0000313" key="2">
    <source>
        <dbReference type="EMBL" id="GJN42335.1"/>
    </source>
</evidence>
<sequence>MHAVVHAAPGTEAPHDGSVTGAVSVSKPPHVWKLEMSCVDSVKTTLGRSPRRTVHAPADAKVLRALGTN</sequence>
<accession>A0AAV5G7Q1</accession>
<evidence type="ECO:0000313" key="3">
    <source>
        <dbReference type="Proteomes" id="UP001054925"/>
    </source>
</evidence>
<proteinExistence type="predicted"/>
<dbReference type="Proteomes" id="UP001054925">
    <property type="component" value="Unassembled WGS sequence"/>
</dbReference>
<name>A0AAV5G7Q1_CORAM</name>